<evidence type="ECO:0000313" key="3">
    <source>
        <dbReference type="Proteomes" id="UP000199147"/>
    </source>
</evidence>
<dbReference type="InterPro" id="IPR036388">
    <property type="entry name" value="WH-like_DNA-bd_sf"/>
</dbReference>
<dbReference type="OrthoDB" id="4330189at2"/>
<dbReference type="STRING" id="146018.BN2156_04873"/>
<feature type="domain" description="Helix-turn-helix" evidence="1">
    <location>
        <begin position="5"/>
        <end position="57"/>
    </location>
</feature>
<protein>
    <submittedName>
        <fullName evidence="2">Helix-turn-helix domain protein</fullName>
    </submittedName>
</protein>
<evidence type="ECO:0000259" key="1">
    <source>
        <dbReference type="Pfam" id="PF12728"/>
    </source>
</evidence>
<name>A0A0H5RVZ3_9MYCO</name>
<dbReference type="AlphaFoldDB" id="A0A0H5RVZ3"/>
<organism evidence="2 3">
    <name type="scientific">Mycolicibacterium neworleansense</name>
    <dbReference type="NCBI Taxonomy" id="146018"/>
    <lineage>
        <taxon>Bacteria</taxon>
        <taxon>Bacillati</taxon>
        <taxon>Actinomycetota</taxon>
        <taxon>Actinomycetes</taxon>
        <taxon>Mycobacteriales</taxon>
        <taxon>Mycobacteriaceae</taxon>
        <taxon>Mycolicibacterium</taxon>
    </lineage>
</organism>
<keyword evidence="3" id="KW-1185">Reference proteome</keyword>
<dbReference type="Proteomes" id="UP000199147">
    <property type="component" value="Unassembled WGS sequence"/>
</dbReference>
<dbReference type="InterPro" id="IPR009061">
    <property type="entry name" value="DNA-bd_dom_put_sf"/>
</dbReference>
<dbReference type="SUPFAM" id="SSF46955">
    <property type="entry name" value="Putative DNA-binding domain"/>
    <property type="match status" value="1"/>
</dbReference>
<evidence type="ECO:0000313" key="2">
    <source>
        <dbReference type="EMBL" id="CRZ17976.1"/>
    </source>
</evidence>
<gene>
    <name evidence="2" type="ORF">BN2156_04873</name>
</gene>
<dbReference type="Pfam" id="PF12728">
    <property type="entry name" value="HTH_17"/>
    <property type="match status" value="1"/>
</dbReference>
<dbReference type="InterPro" id="IPR041657">
    <property type="entry name" value="HTH_17"/>
</dbReference>
<proteinExistence type="predicted"/>
<reference evidence="3" key="1">
    <citation type="submission" date="2015-07" db="EMBL/GenBank/DDBJ databases">
        <authorList>
            <person name="Urmite Genomes"/>
        </authorList>
    </citation>
    <scope>NUCLEOTIDE SEQUENCE [LARGE SCALE GENOMIC DNA]</scope>
    <source>
        <strain evidence="3">type strain: ATCC 49404</strain>
    </source>
</reference>
<dbReference type="RefSeq" id="WP_090517376.1">
    <property type="nucleotide sequence ID" value="NZ_CWKH01000002.1"/>
</dbReference>
<sequence length="66" mass="7553">MEKPLTTEEVSALLGIPAATLRYWRHLSPPEGPRCYRLGRKRIVYDPADVQSWRESRKAETARGGQ</sequence>
<dbReference type="Gene3D" id="1.10.10.10">
    <property type="entry name" value="Winged helix-like DNA-binding domain superfamily/Winged helix DNA-binding domain"/>
    <property type="match status" value="1"/>
</dbReference>
<dbReference type="EMBL" id="CWKH01000002">
    <property type="protein sequence ID" value="CRZ17976.1"/>
    <property type="molecule type" value="Genomic_DNA"/>
</dbReference>
<accession>A0A0H5RVZ3</accession>